<dbReference type="PRINTS" id="PR00237">
    <property type="entry name" value="GPCRRHODOPSN"/>
</dbReference>
<dbReference type="PROSITE" id="PS50262">
    <property type="entry name" value="G_PROTEIN_RECEP_F1_2"/>
    <property type="match status" value="1"/>
</dbReference>
<evidence type="ECO:0000256" key="8">
    <source>
        <dbReference type="ARBA" id="ARBA00023136"/>
    </source>
</evidence>
<dbReference type="Gene3D" id="1.20.1070.10">
    <property type="entry name" value="Rhodopsin 7-helix transmembrane proteins"/>
    <property type="match status" value="1"/>
</dbReference>
<keyword evidence="10 13" id="KW-0675">Receptor</keyword>
<evidence type="ECO:0000256" key="9">
    <source>
        <dbReference type="ARBA" id="ARBA00023157"/>
    </source>
</evidence>
<keyword evidence="12 13" id="KW-0807">Transducer</keyword>
<protein>
    <recommendedName>
        <fullName evidence="14">Olfactory receptor</fullName>
    </recommendedName>
</protein>
<feature type="transmembrane region" description="Helical" evidence="14">
    <location>
        <begin position="64"/>
        <end position="90"/>
    </location>
</feature>
<dbReference type="Proteomes" id="UP000886611">
    <property type="component" value="Unassembled WGS sequence"/>
</dbReference>
<dbReference type="InterPro" id="IPR000725">
    <property type="entry name" value="Olfact_rcpt"/>
</dbReference>
<evidence type="ECO:0000256" key="14">
    <source>
        <dbReference type="RuleBase" id="RU363047"/>
    </source>
</evidence>
<keyword evidence="9" id="KW-1015">Disulfide bond</keyword>
<dbReference type="PANTHER" id="PTHR24242">
    <property type="entry name" value="G-PROTEIN COUPLED RECEPTOR"/>
    <property type="match status" value="1"/>
</dbReference>
<dbReference type="Pfam" id="PF13853">
    <property type="entry name" value="7tm_4"/>
    <property type="match status" value="1"/>
</dbReference>
<dbReference type="PROSITE" id="PS00237">
    <property type="entry name" value="G_PROTEIN_RECEP_F1_1"/>
    <property type="match status" value="1"/>
</dbReference>
<dbReference type="GO" id="GO:0004930">
    <property type="term" value="F:G protein-coupled receptor activity"/>
    <property type="evidence" value="ECO:0007669"/>
    <property type="project" value="UniProtKB-KW"/>
</dbReference>
<feature type="domain" description="G-protein coupled receptors family 1 profile" evidence="15">
    <location>
        <begin position="45"/>
        <end position="295"/>
    </location>
</feature>
<evidence type="ECO:0000256" key="13">
    <source>
        <dbReference type="RuleBase" id="RU000688"/>
    </source>
</evidence>
<evidence type="ECO:0000256" key="10">
    <source>
        <dbReference type="ARBA" id="ARBA00023170"/>
    </source>
</evidence>
<keyword evidence="4 13" id="KW-0812">Transmembrane</keyword>
<evidence type="ECO:0000256" key="3">
    <source>
        <dbReference type="ARBA" id="ARBA00022606"/>
    </source>
</evidence>
<feature type="non-terminal residue" evidence="16">
    <location>
        <position position="325"/>
    </location>
</feature>
<feature type="non-terminal residue" evidence="16">
    <location>
        <position position="1"/>
    </location>
</feature>
<keyword evidence="6 14" id="KW-1133">Transmembrane helix</keyword>
<evidence type="ECO:0000256" key="7">
    <source>
        <dbReference type="ARBA" id="ARBA00023040"/>
    </source>
</evidence>
<keyword evidence="11" id="KW-0325">Glycoprotein</keyword>
<keyword evidence="7 13" id="KW-0297">G-protein coupled receptor</keyword>
<evidence type="ECO:0000313" key="17">
    <source>
        <dbReference type="Proteomes" id="UP000886611"/>
    </source>
</evidence>
<keyword evidence="2 14" id="KW-1003">Cell membrane</keyword>
<dbReference type="EMBL" id="JAATIS010008602">
    <property type="protein sequence ID" value="KAG2456559.1"/>
    <property type="molecule type" value="Genomic_DNA"/>
</dbReference>
<sequence length="325" mass="36670">MSEFNQSVTTVVHLILTGFLGFRSEESRRGLFGVVLTTYLFILLGNCILILIFTSDRMLHTPMYVLICGLAVLDIAITATIVPTVLAVFTFGQISVPFVPCVIQMIFHMGLFTTECFHLALMAYDRYLAICKPLYYPNLMYNTHALKLMACCWVAGFFFAASSVTLVLRFPFCGLNKIVNCFCDVFSLWLLACGDIILTGYILLFIGVTVTFIPLLYILFSYARITYSVLRIPSSKGRMKAFYTCGTHMLVISVLFVIAIGVFISEKIPGTSIDICMMGLIIQNVLPPLMNPVIYCLRTKEIQNSFMKMLKNFRILPFSVLEYKM</sequence>
<dbReference type="InterPro" id="IPR000276">
    <property type="entry name" value="GPCR_Rhodpsn"/>
</dbReference>
<evidence type="ECO:0000256" key="6">
    <source>
        <dbReference type="ARBA" id="ARBA00022989"/>
    </source>
</evidence>
<evidence type="ECO:0000256" key="11">
    <source>
        <dbReference type="ARBA" id="ARBA00023180"/>
    </source>
</evidence>
<comment type="similarity">
    <text evidence="13">Belongs to the G-protein coupled receptor 1 family.</text>
</comment>
<gene>
    <name evidence="16" type="primary">Or10a2</name>
    <name evidence="16" type="ORF">GTO96_0012687</name>
</gene>
<dbReference type="InterPro" id="IPR050939">
    <property type="entry name" value="Olfactory_GPCR1"/>
</dbReference>
<keyword evidence="17" id="KW-1185">Reference proteome</keyword>
<keyword evidence="8 14" id="KW-0472">Membrane</keyword>
<keyword evidence="3 14" id="KW-0716">Sensory transduction</keyword>
<feature type="transmembrane region" description="Helical" evidence="14">
    <location>
        <begin position="102"/>
        <end position="124"/>
    </location>
</feature>
<dbReference type="GO" id="GO:0004984">
    <property type="term" value="F:olfactory receptor activity"/>
    <property type="evidence" value="ECO:0007669"/>
    <property type="project" value="InterPro"/>
</dbReference>
<dbReference type="FunFam" id="1.20.1070.10:FF:000015">
    <property type="entry name" value="Olfactory receptor"/>
    <property type="match status" value="1"/>
</dbReference>
<dbReference type="PRINTS" id="PR00245">
    <property type="entry name" value="OLFACTORYR"/>
</dbReference>
<dbReference type="PANTHER" id="PTHR24242:SF359">
    <property type="entry name" value="ODORANT RECEPTOR-RELATED"/>
    <property type="match status" value="1"/>
</dbReference>
<organism evidence="16 17">
    <name type="scientific">Polypterus senegalus</name>
    <name type="common">Senegal bichir</name>
    <dbReference type="NCBI Taxonomy" id="55291"/>
    <lineage>
        <taxon>Eukaryota</taxon>
        <taxon>Metazoa</taxon>
        <taxon>Chordata</taxon>
        <taxon>Craniata</taxon>
        <taxon>Vertebrata</taxon>
        <taxon>Euteleostomi</taxon>
        <taxon>Actinopterygii</taxon>
        <taxon>Polypteriformes</taxon>
        <taxon>Polypteridae</taxon>
        <taxon>Polypterus</taxon>
    </lineage>
</organism>
<evidence type="ECO:0000256" key="4">
    <source>
        <dbReference type="ARBA" id="ARBA00022692"/>
    </source>
</evidence>
<feature type="transmembrane region" description="Helical" evidence="14">
    <location>
        <begin position="145"/>
        <end position="168"/>
    </location>
</feature>
<evidence type="ECO:0000256" key="12">
    <source>
        <dbReference type="ARBA" id="ARBA00023224"/>
    </source>
</evidence>
<feature type="transmembrane region" description="Helical" evidence="14">
    <location>
        <begin position="277"/>
        <end position="297"/>
    </location>
</feature>
<name>A0A8X7WWC2_POLSE</name>
<comment type="subcellular location">
    <subcellularLocation>
        <location evidence="1 14">Cell membrane</location>
        <topology evidence="1 14">Multi-pass membrane protein</topology>
    </subcellularLocation>
</comment>
<dbReference type="SUPFAM" id="SSF81321">
    <property type="entry name" value="Family A G protein-coupled receptor-like"/>
    <property type="match status" value="1"/>
</dbReference>
<feature type="transmembrane region" description="Helical" evidence="14">
    <location>
        <begin position="30"/>
        <end position="52"/>
    </location>
</feature>
<dbReference type="AlphaFoldDB" id="A0A8X7WWC2"/>
<reference evidence="16 17" key="1">
    <citation type="journal article" date="2021" name="Cell">
        <title>Tracing the genetic footprints of vertebrate landing in non-teleost ray-finned fishes.</title>
        <authorList>
            <person name="Bi X."/>
            <person name="Wang K."/>
            <person name="Yang L."/>
            <person name="Pan H."/>
            <person name="Jiang H."/>
            <person name="Wei Q."/>
            <person name="Fang M."/>
            <person name="Yu H."/>
            <person name="Zhu C."/>
            <person name="Cai Y."/>
            <person name="He Y."/>
            <person name="Gan X."/>
            <person name="Zeng H."/>
            <person name="Yu D."/>
            <person name="Zhu Y."/>
            <person name="Jiang H."/>
            <person name="Qiu Q."/>
            <person name="Yang H."/>
            <person name="Zhang Y.E."/>
            <person name="Wang W."/>
            <person name="Zhu M."/>
            <person name="He S."/>
            <person name="Zhang G."/>
        </authorList>
    </citation>
    <scope>NUCLEOTIDE SEQUENCE [LARGE SCALE GENOMIC DNA]</scope>
    <source>
        <strain evidence="16">Bchr_013</strain>
    </source>
</reference>
<evidence type="ECO:0000256" key="1">
    <source>
        <dbReference type="ARBA" id="ARBA00004651"/>
    </source>
</evidence>
<keyword evidence="5 14" id="KW-0552">Olfaction</keyword>
<evidence type="ECO:0000256" key="2">
    <source>
        <dbReference type="ARBA" id="ARBA00022475"/>
    </source>
</evidence>
<feature type="transmembrane region" description="Helical" evidence="14">
    <location>
        <begin position="188"/>
        <end position="220"/>
    </location>
</feature>
<comment type="caution">
    <text evidence="16">The sequence shown here is derived from an EMBL/GenBank/DDBJ whole genome shotgun (WGS) entry which is preliminary data.</text>
</comment>
<accession>A0A8X7WWC2</accession>
<feature type="transmembrane region" description="Helical" evidence="14">
    <location>
        <begin position="241"/>
        <end position="265"/>
    </location>
</feature>
<proteinExistence type="inferred from homology"/>
<dbReference type="InterPro" id="IPR017452">
    <property type="entry name" value="GPCR_Rhodpsn_7TM"/>
</dbReference>
<evidence type="ECO:0000313" key="16">
    <source>
        <dbReference type="EMBL" id="KAG2456559.1"/>
    </source>
</evidence>
<dbReference type="GO" id="GO:0005886">
    <property type="term" value="C:plasma membrane"/>
    <property type="evidence" value="ECO:0007669"/>
    <property type="project" value="UniProtKB-SubCell"/>
</dbReference>
<evidence type="ECO:0000256" key="5">
    <source>
        <dbReference type="ARBA" id="ARBA00022725"/>
    </source>
</evidence>
<evidence type="ECO:0000259" key="15">
    <source>
        <dbReference type="PROSITE" id="PS50262"/>
    </source>
</evidence>